<evidence type="ECO:0000313" key="5">
    <source>
        <dbReference type="EMBL" id="MBO0344954.1"/>
    </source>
</evidence>
<protein>
    <recommendedName>
        <fullName evidence="1">diguanylate cyclase</fullName>
        <ecNumber evidence="1">2.7.7.65</ecNumber>
    </recommendedName>
</protein>
<sequence length="456" mass="49292">MDLANLPSHLLAANGLVYAFFIGLSALAVVRRPGNRAVWYWAMGLWLPGLAVGAALMAAGSIPERGLEAEMPEWAPETMVAAGLMVGQVFLWFGFRAFQERRVWSFLWLPLCLPVLAVFLRVGAGYLEGLPSWFSVAPFEHALVLFTGGLCLALSVLTLETRRAGDIAAMPNKLALSGPKASARVLRKRAARAGRLPGERLIIRILRAASLAPILAIPFCFWAPLDPAGSVLSPIWLVALTSALVLTMMATAYCLPVIGRERAERRIEALETNDRLTGLLNRSAFVKALRAALVADPDGGTLLLMDIDRFKRINDSHGHDAGDAVLACYADFLKSFAMDSTLCGRLGSGEFALYLKGLSGPQLDMLASQVCRAASILQCEHKGHIHRFTVSVGVADTQNAGLEFERLYEQADQALCEAKESGRDRYCRTVAPKPETSIAKSISAKSLPFAVNTKAG</sequence>
<dbReference type="InterPro" id="IPR029787">
    <property type="entry name" value="Nucleotide_cyclase"/>
</dbReference>
<dbReference type="InterPro" id="IPR050469">
    <property type="entry name" value="Diguanylate_Cyclase"/>
</dbReference>
<evidence type="ECO:0000259" key="4">
    <source>
        <dbReference type="PROSITE" id="PS50887"/>
    </source>
</evidence>
<reference evidence="5" key="1">
    <citation type="submission" date="2021-03" db="EMBL/GenBank/DDBJ databases">
        <title>Roseibium sp. CAU 1637 isolated from Incheon.</title>
        <authorList>
            <person name="Kim W."/>
        </authorList>
    </citation>
    <scope>NUCLEOTIDE SEQUENCE</scope>
    <source>
        <strain evidence="5">CAU 1637</strain>
    </source>
</reference>
<dbReference type="EC" id="2.7.7.65" evidence="1"/>
<keyword evidence="3" id="KW-1133">Transmembrane helix</keyword>
<comment type="caution">
    <text evidence="5">The sequence shown here is derived from an EMBL/GenBank/DDBJ whole genome shotgun (WGS) entry which is preliminary data.</text>
</comment>
<dbReference type="InterPro" id="IPR000160">
    <property type="entry name" value="GGDEF_dom"/>
</dbReference>
<dbReference type="GO" id="GO:0005886">
    <property type="term" value="C:plasma membrane"/>
    <property type="evidence" value="ECO:0007669"/>
    <property type="project" value="TreeGrafter"/>
</dbReference>
<dbReference type="NCBIfam" id="TIGR00254">
    <property type="entry name" value="GGDEF"/>
    <property type="match status" value="1"/>
</dbReference>
<dbReference type="SUPFAM" id="SSF55073">
    <property type="entry name" value="Nucleotide cyclase"/>
    <property type="match status" value="1"/>
</dbReference>
<organism evidence="5 6">
    <name type="scientific">Roseibium limicola</name>
    <dbReference type="NCBI Taxonomy" id="2816037"/>
    <lineage>
        <taxon>Bacteria</taxon>
        <taxon>Pseudomonadati</taxon>
        <taxon>Pseudomonadota</taxon>
        <taxon>Alphaproteobacteria</taxon>
        <taxon>Hyphomicrobiales</taxon>
        <taxon>Stappiaceae</taxon>
        <taxon>Roseibium</taxon>
    </lineage>
</organism>
<dbReference type="Pfam" id="PF00990">
    <property type="entry name" value="GGDEF"/>
    <property type="match status" value="1"/>
</dbReference>
<dbReference type="InterPro" id="IPR043128">
    <property type="entry name" value="Rev_trsase/Diguanyl_cyclase"/>
</dbReference>
<dbReference type="GO" id="GO:0043709">
    <property type="term" value="P:cell adhesion involved in single-species biofilm formation"/>
    <property type="evidence" value="ECO:0007669"/>
    <property type="project" value="TreeGrafter"/>
</dbReference>
<keyword evidence="3" id="KW-0472">Membrane</keyword>
<feature type="transmembrane region" description="Helical" evidence="3">
    <location>
        <begin position="205"/>
        <end position="224"/>
    </location>
</feature>
<dbReference type="PANTHER" id="PTHR45138:SF9">
    <property type="entry name" value="DIGUANYLATE CYCLASE DGCM-RELATED"/>
    <property type="match status" value="1"/>
</dbReference>
<dbReference type="RefSeq" id="WP_206939167.1">
    <property type="nucleotide sequence ID" value="NZ_JAFLNF010000002.1"/>
</dbReference>
<evidence type="ECO:0000313" key="6">
    <source>
        <dbReference type="Proteomes" id="UP000664779"/>
    </source>
</evidence>
<feature type="transmembrane region" description="Helical" evidence="3">
    <location>
        <begin position="74"/>
        <end position="95"/>
    </location>
</feature>
<feature type="transmembrane region" description="Helical" evidence="3">
    <location>
        <begin position="12"/>
        <end position="30"/>
    </location>
</feature>
<dbReference type="Gene3D" id="3.30.70.270">
    <property type="match status" value="1"/>
</dbReference>
<feature type="transmembrane region" description="Helical" evidence="3">
    <location>
        <begin position="37"/>
        <end position="62"/>
    </location>
</feature>
<dbReference type="GO" id="GO:1902201">
    <property type="term" value="P:negative regulation of bacterial-type flagellum-dependent cell motility"/>
    <property type="evidence" value="ECO:0007669"/>
    <property type="project" value="TreeGrafter"/>
</dbReference>
<gene>
    <name evidence="5" type="ORF">J0X15_06980</name>
</gene>
<dbReference type="EMBL" id="JAFLNF010000002">
    <property type="protein sequence ID" value="MBO0344954.1"/>
    <property type="molecule type" value="Genomic_DNA"/>
</dbReference>
<dbReference type="PROSITE" id="PS50887">
    <property type="entry name" value="GGDEF"/>
    <property type="match status" value="1"/>
</dbReference>
<dbReference type="CDD" id="cd01949">
    <property type="entry name" value="GGDEF"/>
    <property type="match status" value="1"/>
</dbReference>
<evidence type="ECO:0000256" key="3">
    <source>
        <dbReference type="SAM" id="Phobius"/>
    </source>
</evidence>
<feature type="transmembrane region" description="Helical" evidence="3">
    <location>
        <begin position="236"/>
        <end position="258"/>
    </location>
</feature>
<keyword evidence="3" id="KW-0812">Transmembrane</keyword>
<keyword evidence="6" id="KW-1185">Reference proteome</keyword>
<dbReference type="PANTHER" id="PTHR45138">
    <property type="entry name" value="REGULATORY COMPONENTS OF SENSORY TRANSDUCTION SYSTEM"/>
    <property type="match status" value="1"/>
</dbReference>
<dbReference type="AlphaFoldDB" id="A0A939ELU7"/>
<accession>A0A939ELU7</accession>
<proteinExistence type="predicted"/>
<feature type="transmembrane region" description="Helical" evidence="3">
    <location>
        <begin position="107"/>
        <end position="127"/>
    </location>
</feature>
<feature type="transmembrane region" description="Helical" evidence="3">
    <location>
        <begin position="139"/>
        <end position="159"/>
    </location>
</feature>
<evidence type="ECO:0000256" key="2">
    <source>
        <dbReference type="ARBA" id="ARBA00034247"/>
    </source>
</evidence>
<feature type="domain" description="GGDEF" evidence="4">
    <location>
        <begin position="298"/>
        <end position="431"/>
    </location>
</feature>
<dbReference type="GO" id="GO:0052621">
    <property type="term" value="F:diguanylate cyclase activity"/>
    <property type="evidence" value="ECO:0007669"/>
    <property type="project" value="UniProtKB-EC"/>
</dbReference>
<comment type="catalytic activity">
    <reaction evidence="2">
        <text>2 GTP = 3',3'-c-di-GMP + 2 diphosphate</text>
        <dbReference type="Rhea" id="RHEA:24898"/>
        <dbReference type="ChEBI" id="CHEBI:33019"/>
        <dbReference type="ChEBI" id="CHEBI:37565"/>
        <dbReference type="ChEBI" id="CHEBI:58805"/>
        <dbReference type="EC" id="2.7.7.65"/>
    </reaction>
</comment>
<dbReference type="SMART" id="SM00267">
    <property type="entry name" value="GGDEF"/>
    <property type="match status" value="1"/>
</dbReference>
<name>A0A939ELU7_9HYPH</name>
<dbReference type="Proteomes" id="UP000664779">
    <property type="component" value="Unassembled WGS sequence"/>
</dbReference>
<evidence type="ECO:0000256" key="1">
    <source>
        <dbReference type="ARBA" id="ARBA00012528"/>
    </source>
</evidence>